<dbReference type="Gene3D" id="3.40.50.1820">
    <property type="entry name" value="alpha/beta hydrolase"/>
    <property type="match status" value="1"/>
</dbReference>
<accession>A0A6J6EXC9</accession>
<dbReference type="EMBL" id="CAEZSR010000129">
    <property type="protein sequence ID" value="CAB4577348.1"/>
    <property type="molecule type" value="Genomic_DNA"/>
</dbReference>
<dbReference type="SUPFAM" id="SSF53474">
    <property type="entry name" value="alpha/beta-Hydrolases"/>
    <property type="match status" value="1"/>
</dbReference>
<feature type="domain" description="AB hydrolase-1" evidence="1">
    <location>
        <begin position="47"/>
        <end position="157"/>
    </location>
</feature>
<protein>
    <submittedName>
        <fullName evidence="2">Unannotated protein</fullName>
    </submittedName>
</protein>
<dbReference type="InterPro" id="IPR000073">
    <property type="entry name" value="AB_hydrolase_1"/>
</dbReference>
<dbReference type="AlphaFoldDB" id="A0A6J6EXC9"/>
<proteinExistence type="predicted"/>
<gene>
    <name evidence="2" type="ORF">UFOPK1493_02805</name>
</gene>
<evidence type="ECO:0000313" key="2">
    <source>
        <dbReference type="EMBL" id="CAB4577348.1"/>
    </source>
</evidence>
<reference evidence="2" key="1">
    <citation type="submission" date="2020-05" db="EMBL/GenBank/DDBJ databases">
        <authorList>
            <person name="Chiriac C."/>
            <person name="Salcher M."/>
            <person name="Ghai R."/>
            <person name="Kavagutti S V."/>
        </authorList>
    </citation>
    <scope>NUCLEOTIDE SEQUENCE</scope>
</reference>
<sequence length="266" mass="29585">MTRQQPHFRNPSTLTFATEPVRAAGEMLAFTALTPLLTRLPTGDGRPVLVLPGFTASDQSTASLRYVLARLDYSVHGWHLGQNLGPSQRIVDGMINRFHEIHQRHGGQPVTLVGWSLGGLYSRALAARFPEQVRHVITLGSPFRLTRAEETNVGRWFDRTAPVHGLRRPHSVDFRREPYTGVPAVPSTAVFTKADGVVPWRSCVDVPGPRSENIEVFGSHCGLGFNPAVLGIVADRLRLGVDEWRPFRPAPWHTGPYRTKVHVERS</sequence>
<name>A0A6J6EXC9_9ZZZZ</name>
<evidence type="ECO:0000259" key="1">
    <source>
        <dbReference type="Pfam" id="PF00561"/>
    </source>
</evidence>
<dbReference type="Pfam" id="PF00561">
    <property type="entry name" value="Abhydrolase_1"/>
    <property type="match status" value="1"/>
</dbReference>
<dbReference type="InterPro" id="IPR029058">
    <property type="entry name" value="AB_hydrolase_fold"/>
</dbReference>
<organism evidence="2">
    <name type="scientific">freshwater metagenome</name>
    <dbReference type="NCBI Taxonomy" id="449393"/>
    <lineage>
        <taxon>unclassified sequences</taxon>
        <taxon>metagenomes</taxon>
        <taxon>ecological metagenomes</taxon>
    </lineage>
</organism>